<dbReference type="CDD" id="cd11041">
    <property type="entry name" value="CYP503A1-like"/>
    <property type="match status" value="1"/>
</dbReference>
<evidence type="ECO:0000256" key="6">
    <source>
        <dbReference type="ARBA" id="ARBA00023004"/>
    </source>
</evidence>
<evidence type="ECO:0000256" key="8">
    <source>
        <dbReference type="PIRSR" id="PIRSR602403-1"/>
    </source>
</evidence>
<proteinExistence type="inferred from homology"/>
<dbReference type="InterPro" id="IPR002403">
    <property type="entry name" value="Cyt_P450_E_grp-IV"/>
</dbReference>
<dbReference type="SUPFAM" id="SSF48264">
    <property type="entry name" value="Cytochrome P450"/>
    <property type="match status" value="1"/>
</dbReference>
<dbReference type="InterPro" id="IPR036396">
    <property type="entry name" value="Cyt_P450_sf"/>
</dbReference>
<dbReference type="GO" id="GO:0016705">
    <property type="term" value="F:oxidoreductase activity, acting on paired donors, with incorporation or reduction of molecular oxygen"/>
    <property type="evidence" value="ECO:0007669"/>
    <property type="project" value="InterPro"/>
</dbReference>
<evidence type="ECO:0000313" key="11">
    <source>
        <dbReference type="Proteomes" id="UP000245910"/>
    </source>
</evidence>
<organism evidence="10 11">
    <name type="scientific">Fusarium venenatum</name>
    <dbReference type="NCBI Taxonomy" id="56646"/>
    <lineage>
        <taxon>Eukaryota</taxon>
        <taxon>Fungi</taxon>
        <taxon>Dikarya</taxon>
        <taxon>Ascomycota</taxon>
        <taxon>Pezizomycotina</taxon>
        <taxon>Sordariomycetes</taxon>
        <taxon>Hypocreomycetidae</taxon>
        <taxon>Hypocreales</taxon>
        <taxon>Nectriaceae</taxon>
        <taxon>Fusarium</taxon>
    </lineage>
</organism>
<evidence type="ECO:0000256" key="4">
    <source>
        <dbReference type="ARBA" id="ARBA00022723"/>
    </source>
</evidence>
<dbReference type="InterPro" id="IPR001128">
    <property type="entry name" value="Cyt_P450"/>
</dbReference>
<reference evidence="11" key="1">
    <citation type="submission" date="2014-10" db="EMBL/GenBank/DDBJ databases">
        <authorList>
            <person name="King R."/>
        </authorList>
    </citation>
    <scope>NUCLEOTIDE SEQUENCE [LARGE SCALE GENOMIC DNA]</scope>
    <source>
        <strain evidence="11">A3/5</strain>
    </source>
</reference>
<accession>A0A2L2SZI3</accession>
<dbReference type="GO" id="GO:0020037">
    <property type="term" value="F:heme binding"/>
    <property type="evidence" value="ECO:0007669"/>
    <property type="project" value="InterPro"/>
</dbReference>
<feature type="binding site" description="axial binding residue" evidence="8">
    <location>
        <position position="449"/>
    </location>
    <ligand>
        <name>heme</name>
        <dbReference type="ChEBI" id="CHEBI:30413"/>
    </ligand>
    <ligandPart>
        <name>Fe</name>
        <dbReference type="ChEBI" id="CHEBI:18248"/>
    </ligandPart>
</feature>
<evidence type="ECO:0000256" key="7">
    <source>
        <dbReference type="ARBA" id="ARBA00023033"/>
    </source>
</evidence>
<dbReference type="PRINTS" id="PR00385">
    <property type="entry name" value="P450"/>
</dbReference>
<dbReference type="GO" id="GO:0004497">
    <property type="term" value="F:monooxygenase activity"/>
    <property type="evidence" value="ECO:0007669"/>
    <property type="project" value="UniProtKB-KW"/>
</dbReference>
<evidence type="ECO:0008006" key="12">
    <source>
        <dbReference type="Google" id="ProtNLM"/>
    </source>
</evidence>
<dbReference type="PANTHER" id="PTHR46206:SF2">
    <property type="entry name" value="CYTOCHROME P450 MONOOXYGENASE AUSG-RELATED"/>
    <property type="match status" value="1"/>
</dbReference>
<evidence type="ECO:0000256" key="3">
    <source>
        <dbReference type="ARBA" id="ARBA00022617"/>
    </source>
</evidence>
<dbReference type="PROSITE" id="PS00086">
    <property type="entry name" value="CYTOCHROME_P450"/>
    <property type="match status" value="1"/>
</dbReference>
<dbReference type="Gene3D" id="1.10.630.10">
    <property type="entry name" value="Cytochrome P450"/>
    <property type="match status" value="1"/>
</dbReference>
<evidence type="ECO:0000313" key="10">
    <source>
        <dbReference type="EMBL" id="CEI63552.1"/>
    </source>
</evidence>
<evidence type="ECO:0000256" key="9">
    <source>
        <dbReference type="RuleBase" id="RU000461"/>
    </source>
</evidence>
<keyword evidence="6 8" id="KW-0408">Iron</keyword>
<dbReference type="AlphaFoldDB" id="A0A2L2SZI3"/>
<dbReference type="GO" id="GO:0005506">
    <property type="term" value="F:iron ion binding"/>
    <property type="evidence" value="ECO:0007669"/>
    <property type="project" value="InterPro"/>
</dbReference>
<keyword evidence="5 9" id="KW-0560">Oxidoreductase</keyword>
<keyword evidence="4 8" id="KW-0479">Metal-binding</keyword>
<dbReference type="STRING" id="56646.A0A2L2SZI3"/>
<sequence>MAVMSIIDRMPEVRIDMLAYVSLFVILTLAIRSYLVPKPSAPLLNPRRFYEFSDDGPVSRILTTTRQTIEEWFSKHPATPMRLICDLGEITILPPSMADSIKKDSRLSFIKASNDSAFHISIPGFEPFREGGMHEAALVKNVVHGYLKKELNRITLPLAQETYMAIEDYIGSSKDWHKVPLRDTMLPLITRISSRVLLGEDLCRNEEWIRIASEYSVTSTDMAARLRRWPQYLRYTVSLFSRQCRVLRKQVSDSHAFIDPILERRRLEEKGTVYNDSLEWFEKTAKAPYDPADTQLFLTAVSIHTTVDLLCQAITDICAHPEIIGPLQDEIREVIKEEGWNTKALYKMKLLDSALKETQRLKPVQIASMVREALEDITLEDGTFIPKGHQLAVSCHNMRDEKIYPNADEWDGYRFFREREQADAAREDKIQLSSTSAEHMGFGYGEHACPGRFFAAKEVKIVMMYLLLNYEWRIPQGTKSEPVKCCTIWVTDPTFALEARKKGDDPALHLAY</sequence>
<dbReference type="OrthoDB" id="1844152at2759"/>
<dbReference type="Proteomes" id="UP000245910">
    <property type="component" value="Chromosome I"/>
</dbReference>
<evidence type="ECO:0000256" key="2">
    <source>
        <dbReference type="ARBA" id="ARBA00010617"/>
    </source>
</evidence>
<dbReference type="InterPro" id="IPR017972">
    <property type="entry name" value="Cyt_P450_CS"/>
</dbReference>
<dbReference type="Pfam" id="PF00067">
    <property type="entry name" value="p450"/>
    <property type="match status" value="1"/>
</dbReference>
<comment type="cofactor">
    <cofactor evidence="1 8">
        <name>heme</name>
        <dbReference type="ChEBI" id="CHEBI:30413"/>
    </cofactor>
</comment>
<keyword evidence="11" id="KW-1185">Reference proteome</keyword>
<protein>
    <recommendedName>
        <fullName evidence="12">Cytochrome P450 monooxygenase</fullName>
    </recommendedName>
</protein>
<keyword evidence="3 8" id="KW-0349">Heme</keyword>
<comment type="similarity">
    <text evidence="2 9">Belongs to the cytochrome P450 family.</text>
</comment>
<evidence type="ECO:0000256" key="1">
    <source>
        <dbReference type="ARBA" id="ARBA00001971"/>
    </source>
</evidence>
<name>A0A2L2SZI3_9HYPO</name>
<dbReference type="PRINTS" id="PR00465">
    <property type="entry name" value="EP450IV"/>
</dbReference>
<dbReference type="EMBL" id="LN649229">
    <property type="protein sequence ID" value="CEI63552.1"/>
    <property type="molecule type" value="Genomic_DNA"/>
</dbReference>
<keyword evidence="7 9" id="KW-0503">Monooxygenase</keyword>
<dbReference type="PANTHER" id="PTHR46206">
    <property type="entry name" value="CYTOCHROME P450"/>
    <property type="match status" value="1"/>
</dbReference>
<evidence type="ECO:0000256" key="5">
    <source>
        <dbReference type="ARBA" id="ARBA00023002"/>
    </source>
</evidence>